<feature type="transmembrane region" description="Helical" evidence="1">
    <location>
        <begin position="115"/>
        <end position="133"/>
    </location>
</feature>
<keyword evidence="1" id="KW-0812">Transmembrane</keyword>
<keyword evidence="1" id="KW-1133">Transmembrane helix</keyword>
<feature type="transmembrane region" description="Helical" evidence="1">
    <location>
        <begin position="199"/>
        <end position="223"/>
    </location>
</feature>
<dbReference type="OrthoDB" id="17328at2759"/>
<dbReference type="GeneID" id="20081578"/>
<gene>
    <name evidence="2" type="ORF">H310_04528</name>
</gene>
<organism evidence="2">
    <name type="scientific">Aphanomyces invadans</name>
    <dbReference type="NCBI Taxonomy" id="157072"/>
    <lineage>
        <taxon>Eukaryota</taxon>
        <taxon>Sar</taxon>
        <taxon>Stramenopiles</taxon>
        <taxon>Oomycota</taxon>
        <taxon>Saprolegniomycetes</taxon>
        <taxon>Saprolegniales</taxon>
        <taxon>Verrucalvaceae</taxon>
        <taxon>Aphanomyces</taxon>
    </lineage>
</organism>
<dbReference type="RefSeq" id="XP_008867135.1">
    <property type="nucleotide sequence ID" value="XM_008868913.1"/>
</dbReference>
<sequence length="286" mass="31748">MPLSYVVEIIEGAYTRLGPNGGLIALNPHIPVEFRTEWFLTPKQHALETLAFSLLYGSIAYYCHCRAINSDAWKALRPVRVPTTVDAMCFVLAGTSYAAAYYYKHIAPGSWRVAYMLQPCHVLTATIAILSVLPGRWANYIFQVMVTLTWSSVVAMAFPDLSDYTHKGDMFNYWYEHALILVLPIALSRCGRFTYLGNWHFIVLGYATTGLYHCVCLQIAALATNVNVATMASPPQILAHLGVYYRAVQYAICFVLHLVYNGIIVAGCSLLSAATQPKAADSRVHP</sequence>
<dbReference type="PANTHER" id="PTHR20948:SF2">
    <property type="entry name" value="TRANSMEMBRANE PROTEIN 164"/>
    <property type="match status" value="1"/>
</dbReference>
<dbReference type="VEuPathDB" id="FungiDB:H310_04528"/>
<reference evidence="2" key="1">
    <citation type="submission" date="2013-12" db="EMBL/GenBank/DDBJ databases">
        <title>The Genome Sequence of Aphanomyces invadans NJM9701.</title>
        <authorList>
            <consortium name="The Broad Institute Genomics Platform"/>
            <person name="Russ C."/>
            <person name="Tyler B."/>
            <person name="van West P."/>
            <person name="Dieguez-Uribeondo J."/>
            <person name="Young S.K."/>
            <person name="Zeng Q."/>
            <person name="Gargeya S."/>
            <person name="Fitzgerald M."/>
            <person name="Abouelleil A."/>
            <person name="Alvarado L."/>
            <person name="Chapman S.B."/>
            <person name="Gainer-Dewar J."/>
            <person name="Goldberg J."/>
            <person name="Griggs A."/>
            <person name="Gujja S."/>
            <person name="Hansen M."/>
            <person name="Howarth C."/>
            <person name="Imamovic A."/>
            <person name="Ireland A."/>
            <person name="Larimer J."/>
            <person name="McCowan C."/>
            <person name="Murphy C."/>
            <person name="Pearson M."/>
            <person name="Poon T.W."/>
            <person name="Priest M."/>
            <person name="Roberts A."/>
            <person name="Saif S."/>
            <person name="Shea T."/>
            <person name="Sykes S."/>
            <person name="Wortman J."/>
            <person name="Nusbaum C."/>
            <person name="Birren B."/>
        </authorList>
    </citation>
    <scope>NUCLEOTIDE SEQUENCE [LARGE SCALE GENOMIC DNA]</scope>
    <source>
        <strain evidence="2">NJM9701</strain>
    </source>
</reference>
<proteinExistence type="predicted"/>
<feature type="transmembrane region" description="Helical" evidence="1">
    <location>
        <begin position="170"/>
        <end position="187"/>
    </location>
</feature>
<protein>
    <submittedName>
        <fullName evidence="2">Uncharacterized protein</fullName>
    </submittedName>
</protein>
<keyword evidence="1" id="KW-0472">Membrane</keyword>
<evidence type="ECO:0000313" key="2">
    <source>
        <dbReference type="EMBL" id="ETW04179.1"/>
    </source>
</evidence>
<dbReference type="Pfam" id="PF14808">
    <property type="entry name" value="TMEM164"/>
    <property type="match status" value="1"/>
</dbReference>
<accession>A0A024UD36</accession>
<name>A0A024UD36_9STRA</name>
<dbReference type="InterPro" id="IPR026508">
    <property type="entry name" value="TMEM164"/>
</dbReference>
<dbReference type="AlphaFoldDB" id="A0A024UD36"/>
<feature type="transmembrane region" description="Helical" evidence="1">
    <location>
        <begin position="45"/>
        <end position="63"/>
    </location>
</feature>
<feature type="transmembrane region" description="Helical" evidence="1">
    <location>
        <begin position="140"/>
        <end position="158"/>
    </location>
</feature>
<feature type="transmembrane region" description="Helical" evidence="1">
    <location>
        <begin position="84"/>
        <end position="103"/>
    </location>
</feature>
<dbReference type="PANTHER" id="PTHR20948">
    <property type="entry name" value="TRANSMEMBRANE PROTEIN 164"/>
    <property type="match status" value="1"/>
</dbReference>
<feature type="transmembrane region" description="Helical" evidence="1">
    <location>
        <begin position="243"/>
        <end position="273"/>
    </location>
</feature>
<evidence type="ECO:0000256" key="1">
    <source>
        <dbReference type="SAM" id="Phobius"/>
    </source>
</evidence>
<dbReference type="EMBL" id="KI913958">
    <property type="protein sequence ID" value="ETW04179.1"/>
    <property type="molecule type" value="Genomic_DNA"/>
</dbReference>